<keyword evidence="1" id="KW-0472">Membrane</keyword>
<accession>A0A6G8QEA4</accession>
<keyword evidence="3" id="KW-1185">Reference proteome</keyword>
<evidence type="ECO:0000313" key="2">
    <source>
        <dbReference type="EMBL" id="QIN84783.1"/>
    </source>
</evidence>
<feature type="transmembrane region" description="Helical" evidence="1">
    <location>
        <begin position="80"/>
        <end position="100"/>
    </location>
</feature>
<gene>
    <name evidence="2" type="ORF">GBA63_20635</name>
</gene>
<organism evidence="2 3">
    <name type="scientific">Rubrobacter tropicus</name>
    <dbReference type="NCBI Taxonomy" id="2653851"/>
    <lineage>
        <taxon>Bacteria</taxon>
        <taxon>Bacillati</taxon>
        <taxon>Actinomycetota</taxon>
        <taxon>Rubrobacteria</taxon>
        <taxon>Rubrobacterales</taxon>
        <taxon>Rubrobacteraceae</taxon>
        <taxon>Rubrobacter</taxon>
    </lineage>
</organism>
<evidence type="ECO:0000256" key="1">
    <source>
        <dbReference type="SAM" id="Phobius"/>
    </source>
</evidence>
<reference evidence="2 3" key="1">
    <citation type="submission" date="2019-10" db="EMBL/GenBank/DDBJ databases">
        <title>Rubrobacter sp nov SCSIO 52090 isolated from a deep-sea sediment in the South China Sea.</title>
        <authorList>
            <person name="Chen R.W."/>
        </authorList>
    </citation>
    <scope>NUCLEOTIDE SEQUENCE [LARGE SCALE GENOMIC DNA]</scope>
    <source>
        <strain evidence="2 3">SCSIO 52909</strain>
    </source>
</reference>
<feature type="transmembrane region" description="Helical" evidence="1">
    <location>
        <begin position="40"/>
        <end position="60"/>
    </location>
</feature>
<protein>
    <submittedName>
        <fullName evidence="2">Uncharacterized protein</fullName>
    </submittedName>
</protein>
<dbReference type="KEGG" id="rub:GBA63_20635"/>
<keyword evidence="1" id="KW-1133">Transmembrane helix</keyword>
<evidence type="ECO:0000313" key="3">
    <source>
        <dbReference type="Proteomes" id="UP000501452"/>
    </source>
</evidence>
<dbReference type="RefSeq" id="WP_166179316.1">
    <property type="nucleotide sequence ID" value="NZ_CP045119.1"/>
</dbReference>
<sequence length="282" mass="31899">MGILVVMEKLRTESFGLEEERVAWEGLAASCAGPIRRAGAFLLVGFVFFVAATTAVVLFYNLFGSSYVEGAGVTVPQGAFYATMLLGLALAVGGYLVWLFKSLRSFRGFRRVLLRGGIDPKRPTSGGLKAYSDEQLLELRSRYERMPVGGLRDRFERTFGFHKGDSFSLGPLSVMPGTFEMGSLRMEWETQGILRSGEPMQPIGWWTEGRRRLLPRKPDEVRKLVYTLRYTDASVRELKRRYGYRTERWYATVPEGKLFDAVRDLETSQRIHVALGRRSLVS</sequence>
<dbReference type="Proteomes" id="UP000501452">
    <property type="component" value="Chromosome"/>
</dbReference>
<name>A0A6G8QEA4_9ACTN</name>
<proteinExistence type="predicted"/>
<dbReference type="EMBL" id="CP045119">
    <property type="protein sequence ID" value="QIN84783.1"/>
    <property type="molecule type" value="Genomic_DNA"/>
</dbReference>
<keyword evidence="1" id="KW-0812">Transmembrane</keyword>
<dbReference type="AlphaFoldDB" id="A0A6G8QEA4"/>